<feature type="DNA-binding region" description="H-T-H motif" evidence="5">
    <location>
        <begin position="27"/>
        <end position="46"/>
    </location>
</feature>
<evidence type="ECO:0000256" key="3">
    <source>
        <dbReference type="ARBA" id="ARBA00023125"/>
    </source>
</evidence>
<dbReference type="InterPro" id="IPR041490">
    <property type="entry name" value="KstR2_TetR_C"/>
</dbReference>
<dbReference type="RefSeq" id="WP_091568234.1">
    <property type="nucleotide sequence ID" value="NZ_FMZA01000007.1"/>
</dbReference>
<dbReference type="InterPro" id="IPR050109">
    <property type="entry name" value="HTH-type_TetR-like_transc_reg"/>
</dbReference>
<evidence type="ECO:0000313" key="7">
    <source>
        <dbReference type="EMBL" id="SDC41491.1"/>
    </source>
</evidence>
<keyword evidence="8" id="KW-1185">Reference proteome</keyword>
<evidence type="ECO:0000256" key="2">
    <source>
        <dbReference type="ARBA" id="ARBA00023015"/>
    </source>
</evidence>
<dbReference type="STRING" id="1236220.SAMN04488112_107188"/>
<dbReference type="InterPro" id="IPR009057">
    <property type="entry name" value="Homeodomain-like_sf"/>
</dbReference>
<keyword evidence="3 5" id="KW-0238">DNA-binding</keyword>
<dbReference type="SUPFAM" id="SSF48498">
    <property type="entry name" value="Tetracyclin repressor-like, C-terminal domain"/>
    <property type="match status" value="1"/>
</dbReference>
<dbReference type="EMBL" id="FMZA01000007">
    <property type="protein sequence ID" value="SDC41491.1"/>
    <property type="molecule type" value="Genomic_DNA"/>
</dbReference>
<keyword evidence="1" id="KW-0678">Repressor</keyword>
<sequence length="197" mass="22444">MPRTGRREQILEIASRLFRRKGYHGTTIRDISEASGILSGSLYAHIRSKEDLLFEITDRGAELFLQSLRPVVMGGGPPEVKLKKALVAHIRVITDNLEAATVFFHEWKSLTEERRRIIQGKRDEYESMWARLLAEGEEQGSFRLSDPKSARLLILSAANGMYQWYRPEGELSPEEVAERFTSILLSGLHGEERGETM</sequence>
<gene>
    <name evidence="7" type="ORF">SAMN04488112_107188</name>
</gene>
<dbReference type="Gene3D" id="1.10.10.60">
    <property type="entry name" value="Homeodomain-like"/>
    <property type="match status" value="1"/>
</dbReference>
<keyword evidence="2" id="KW-0805">Transcription regulation</keyword>
<evidence type="ECO:0000313" key="8">
    <source>
        <dbReference type="Proteomes" id="UP000199387"/>
    </source>
</evidence>
<dbReference type="PANTHER" id="PTHR30055:SF175">
    <property type="entry name" value="HTH-TYPE TRANSCRIPTIONAL REPRESSOR KSTR2"/>
    <property type="match status" value="1"/>
</dbReference>
<evidence type="ECO:0000256" key="1">
    <source>
        <dbReference type="ARBA" id="ARBA00022491"/>
    </source>
</evidence>
<protein>
    <submittedName>
        <fullName evidence="7">Transcriptional regulator, TetR family</fullName>
    </submittedName>
</protein>
<dbReference type="Pfam" id="PF00440">
    <property type="entry name" value="TetR_N"/>
    <property type="match status" value="1"/>
</dbReference>
<dbReference type="GO" id="GO:0003700">
    <property type="term" value="F:DNA-binding transcription factor activity"/>
    <property type="evidence" value="ECO:0007669"/>
    <property type="project" value="TreeGrafter"/>
</dbReference>
<dbReference type="SUPFAM" id="SSF46689">
    <property type="entry name" value="Homeodomain-like"/>
    <property type="match status" value="1"/>
</dbReference>
<evidence type="ECO:0000256" key="5">
    <source>
        <dbReference type="PROSITE-ProRule" id="PRU00335"/>
    </source>
</evidence>
<dbReference type="PROSITE" id="PS50977">
    <property type="entry name" value="HTH_TETR_2"/>
    <property type="match status" value="1"/>
</dbReference>
<dbReference type="AlphaFoldDB" id="A0A1G6LE48"/>
<organism evidence="7 8">
    <name type="scientific">Melghirimyces thermohalophilus</name>
    <dbReference type="NCBI Taxonomy" id="1236220"/>
    <lineage>
        <taxon>Bacteria</taxon>
        <taxon>Bacillati</taxon>
        <taxon>Bacillota</taxon>
        <taxon>Bacilli</taxon>
        <taxon>Bacillales</taxon>
        <taxon>Thermoactinomycetaceae</taxon>
        <taxon>Melghirimyces</taxon>
    </lineage>
</organism>
<reference evidence="7 8" key="1">
    <citation type="submission" date="2016-10" db="EMBL/GenBank/DDBJ databases">
        <authorList>
            <person name="de Groot N.N."/>
        </authorList>
    </citation>
    <scope>NUCLEOTIDE SEQUENCE [LARGE SCALE GENOMIC DNA]</scope>
    <source>
        <strain evidence="7 8">DSM 45514</strain>
    </source>
</reference>
<dbReference type="PANTHER" id="PTHR30055">
    <property type="entry name" value="HTH-TYPE TRANSCRIPTIONAL REGULATOR RUTR"/>
    <property type="match status" value="1"/>
</dbReference>
<evidence type="ECO:0000259" key="6">
    <source>
        <dbReference type="PROSITE" id="PS50977"/>
    </source>
</evidence>
<evidence type="ECO:0000256" key="4">
    <source>
        <dbReference type="ARBA" id="ARBA00023163"/>
    </source>
</evidence>
<dbReference type="Proteomes" id="UP000199387">
    <property type="component" value="Unassembled WGS sequence"/>
</dbReference>
<keyword evidence="4" id="KW-0804">Transcription</keyword>
<feature type="domain" description="HTH tetR-type" evidence="6">
    <location>
        <begin position="4"/>
        <end position="64"/>
    </location>
</feature>
<name>A0A1G6LE48_9BACL</name>
<dbReference type="PRINTS" id="PR00455">
    <property type="entry name" value="HTHTETR"/>
</dbReference>
<dbReference type="OrthoDB" id="9814200at2"/>
<dbReference type="GO" id="GO:0000976">
    <property type="term" value="F:transcription cis-regulatory region binding"/>
    <property type="evidence" value="ECO:0007669"/>
    <property type="project" value="TreeGrafter"/>
</dbReference>
<dbReference type="Gene3D" id="1.10.357.10">
    <property type="entry name" value="Tetracycline Repressor, domain 2"/>
    <property type="match status" value="1"/>
</dbReference>
<dbReference type="Pfam" id="PF17932">
    <property type="entry name" value="TetR_C_24"/>
    <property type="match status" value="1"/>
</dbReference>
<dbReference type="InterPro" id="IPR036271">
    <property type="entry name" value="Tet_transcr_reg_TetR-rel_C_sf"/>
</dbReference>
<proteinExistence type="predicted"/>
<dbReference type="InterPro" id="IPR001647">
    <property type="entry name" value="HTH_TetR"/>
</dbReference>
<accession>A0A1G6LE48</accession>